<evidence type="ECO:0000259" key="1">
    <source>
        <dbReference type="Pfam" id="PF14703"/>
    </source>
</evidence>
<gene>
    <name evidence="2" type="ORF">DAPPUDRAFT_334319</name>
</gene>
<reference evidence="2 3" key="1">
    <citation type="journal article" date="2011" name="Science">
        <title>The ecoresponsive genome of Daphnia pulex.</title>
        <authorList>
            <person name="Colbourne J.K."/>
            <person name="Pfrender M.E."/>
            <person name="Gilbert D."/>
            <person name="Thomas W.K."/>
            <person name="Tucker A."/>
            <person name="Oakley T.H."/>
            <person name="Tokishita S."/>
            <person name="Aerts A."/>
            <person name="Arnold G.J."/>
            <person name="Basu M.K."/>
            <person name="Bauer D.J."/>
            <person name="Caceres C.E."/>
            <person name="Carmel L."/>
            <person name="Casola C."/>
            <person name="Choi J.H."/>
            <person name="Detter J.C."/>
            <person name="Dong Q."/>
            <person name="Dusheyko S."/>
            <person name="Eads B.D."/>
            <person name="Frohlich T."/>
            <person name="Geiler-Samerotte K.A."/>
            <person name="Gerlach D."/>
            <person name="Hatcher P."/>
            <person name="Jogdeo S."/>
            <person name="Krijgsveld J."/>
            <person name="Kriventseva E.V."/>
            <person name="Kultz D."/>
            <person name="Laforsch C."/>
            <person name="Lindquist E."/>
            <person name="Lopez J."/>
            <person name="Manak J.R."/>
            <person name="Muller J."/>
            <person name="Pangilinan J."/>
            <person name="Patwardhan R.P."/>
            <person name="Pitluck S."/>
            <person name="Pritham E.J."/>
            <person name="Rechtsteiner A."/>
            <person name="Rho M."/>
            <person name="Rogozin I.B."/>
            <person name="Sakarya O."/>
            <person name="Salamov A."/>
            <person name="Schaack S."/>
            <person name="Shapiro H."/>
            <person name="Shiga Y."/>
            <person name="Skalitzky C."/>
            <person name="Smith Z."/>
            <person name="Souvorov A."/>
            <person name="Sung W."/>
            <person name="Tang Z."/>
            <person name="Tsuchiya D."/>
            <person name="Tu H."/>
            <person name="Vos H."/>
            <person name="Wang M."/>
            <person name="Wolf Y.I."/>
            <person name="Yamagata H."/>
            <person name="Yamada T."/>
            <person name="Ye Y."/>
            <person name="Shaw J.R."/>
            <person name="Andrews J."/>
            <person name="Crease T.J."/>
            <person name="Tang H."/>
            <person name="Lucas S.M."/>
            <person name="Robertson H.M."/>
            <person name="Bork P."/>
            <person name="Koonin E.V."/>
            <person name="Zdobnov E.M."/>
            <person name="Grigoriev I.V."/>
            <person name="Lynch M."/>
            <person name="Boore J.L."/>
        </authorList>
    </citation>
    <scope>NUCLEOTIDE SEQUENCE [LARGE SCALE GENOMIC DNA]</scope>
</reference>
<dbReference type="KEGG" id="dpx:DAPPUDRAFT_334319"/>
<dbReference type="Pfam" id="PF14703">
    <property type="entry name" value="PHM7_cyt"/>
    <property type="match status" value="1"/>
</dbReference>
<feature type="domain" description="CSC1/OSCA1-like cytosolic" evidence="1">
    <location>
        <begin position="17"/>
        <end position="111"/>
    </location>
</feature>
<accession>E9HVA7</accession>
<keyword evidence="3" id="KW-1185">Reference proteome</keyword>
<dbReference type="InParanoid" id="E9HVA7"/>
<dbReference type="AlphaFoldDB" id="E9HVA7"/>
<dbReference type="EMBL" id="GL732847">
    <property type="protein sequence ID" value="EFX64315.1"/>
    <property type="molecule type" value="Genomic_DNA"/>
</dbReference>
<organism evidence="2 3">
    <name type="scientific">Daphnia pulex</name>
    <name type="common">Water flea</name>
    <dbReference type="NCBI Taxonomy" id="6669"/>
    <lineage>
        <taxon>Eukaryota</taxon>
        <taxon>Metazoa</taxon>
        <taxon>Ecdysozoa</taxon>
        <taxon>Arthropoda</taxon>
        <taxon>Crustacea</taxon>
        <taxon>Branchiopoda</taxon>
        <taxon>Diplostraca</taxon>
        <taxon>Cladocera</taxon>
        <taxon>Anomopoda</taxon>
        <taxon>Daphniidae</taxon>
        <taxon>Daphnia</taxon>
    </lineage>
</organism>
<name>E9HVA7_DAPPU</name>
<dbReference type="HOGENOM" id="CLU_2040417_0_0_1"/>
<protein>
    <recommendedName>
        <fullName evidence="1">CSC1/OSCA1-like cytosolic domain-containing protein</fullName>
    </recommendedName>
</protein>
<evidence type="ECO:0000313" key="3">
    <source>
        <dbReference type="Proteomes" id="UP000000305"/>
    </source>
</evidence>
<dbReference type="Proteomes" id="UP000000305">
    <property type="component" value="Unassembled WGS sequence"/>
</dbReference>
<sequence length="121" mass="14528">MYGPEWIQYRNDDKNNKEMYAATYYNRKEEILSTKMDTIIIRNNLEFTGTVFIRFDSQADAKAAKIAIRKYQTRLFWKRGIVLLEEEDQDFRPSQWNVRYAPPGSDIDWINLKKPRPAWNT</sequence>
<proteinExistence type="predicted"/>
<dbReference type="InterPro" id="IPR027815">
    <property type="entry name" value="CSC1/OSCA1-like_cyt"/>
</dbReference>
<evidence type="ECO:0000313" key="2">
    <source>
        <dbReference type="EMBL" id="EFX64315.1"/>
    </source>
</evidence>